<dbReference type="Gene3D" id="3.40.30.120">
    <property type="match status" value="1"/>
</dbReference>
<keyword evidence="2" id="KW-0285">Flavoprotein</keyword>
<dbReference type="InterPro" id="IPR002938">
    <property type="entry name" value="FAD-bd"/>
</dbReference>
<dbReference type="InterPro" id="IPR050641">
    <property type="entry name" value="RIFMO-like"/>
</dbReference>
<protein>
    <submittedName>
        <fullName evidence="5">FAD-binding protein</fullName>
    </submittedName>
</protein>
<dbReference type="Gene3D" id="3.50.50.60">
    <property type="entry name" value="FAD/NAD(P)-binding domain"/>
    <property type="match status" value="1"/>
</dbReference>
<organism evidence="5 6">
    <name type="scientific">Tardiphaga alba</name>
    <dbReference type="NCBI Taxonomy" id="340268"/>
    <lineage>
        <taxon>Bacteria</taxon>
        <taxon>Pseudomonadati</taxon>
        <taxon>Pseudomonadota</taxon>
        <taxon>Alphaproteobacteria</taxon>
        <taxon>Hyphomicrobiales</taxon>
        <taxon>Nitrobacteraceae</taxon>
        <taxon>Tardiphaga</taxon>
    </lineage>
</organism>
<proteinExistence type="predicted"/>
<evidence type="ECO:0000256" key="1">
    <source>
        <dbReference type="ARBA" id="ARBA00001974"/>
    </source>
</evidence>
<dbReference type="InterPro" id="IPR036188">
    <property type="entry name" value="FAD/NAD-bd_sf"/>
</dbReference>
<dbReference type="SUPFAM" id="SSF51905">
    <property type="entry name" value="FAD/NAD(P)-binding domain"/>
    <property type="match status" value="1"/>
</dbReference>
<keyword evidence="6" id="KW-1185">Reference proteome</keyword>
<evidence type="ECO:0000256" key="3">
    <source>
        <dbReference type="ARBA" id="ARBA00022827"/>
    </source>
</evidence>
<feature type="domain" description="FAD-binding" evidence="4">
    <location>
        <begin position="14"/>
        <end position="371"/>
    </location>
</feature>
<dbReference type="PRINTS" id="PR00420">
    <property type="entry name" value="RNGMNOXGNASE"/>
</dbReference>
<reference evidence="5 6" key="1">
    <citation type="submission" date="2019-02" db="EMBL/GenBank/DDBJ databases">
        <title>Emended description of the genus Rhodopseudomonas and description of Rhodopseudomonas albus sp. nov., a non-phototrophic, heavy-metal-tolerant bacterium isolated from garden soil.</title>
        <authorList>
            <person name="Bao Z."/>
            <person name="Cao W.W."/>
            <person name="Sato Y."/>
            <person name="Nishizawa T."/>
            <person name="Zhao J."/>
            <person name="Guo Y."/>
            <person name="Ohta H."/>
        </authorList>
    </citation>
    <scope>NUCLEOTIDE SEQUENCE [LARGE SCALE GENOMIC DNA]</scope>
    <source>
        <strain evidence="5 6">SK50-23</strain>
    </source>
</reference>
<dbReference type="PANTHER" id="PTHR43004:SF19">
    <property type="entry name" value="BINDING MONOOXYGENASE, PUTATIVE (JCVI)-RELATED"/>
    <property type="match status" value="1"/>
</dbReference>
<gene>
    <name evidence="5" type="ORF">RPMA_20755</name>
</gene>
<dbReference type="Pfam" id="PF01494">
    <property type="entry name" value="FAD_binding_3"/>
    <property type="match status" value="1"/>
</dbReference>
<evidence type="ECO:0000313" key="6">
    <source>
        <dbReference type="Proteomes" id="UP000682843"/>
    </source>
</evidence>
<evidence type="ECO:0000256" key="2">
    <source>
        <dbReference type="ARBA" id="ARBA00022630"/>
    </source>
</evidence>
<dbReference type="RefSeq" id="WP_211909599.1">
    <property type="nucleotide sequence ID" value="NZ_CP036498.1"/>
</dbReference>
<sequence length="571" mass="62884">MTEEHTSHHQVDPIIVVGAGPTGLGAALELARCGLRSILLERNERTSWHPKTRNFNTRSMEIARGWGREVYEELRQLDLPPNWKTPIRFMESIVGKQTGHLDSRGFAGAGPELSPVSSVLSSQDMIEPVLRKAIERTGMADVRFNHEVVEIVSGDEDGASAVEIKVKNRATGEIYSLKAPALVAADGASSFFREKLKVEMDGPKKIAHFINCYFRADLEKHIGERTGILHFFSNKDARGVFQPLDAKGRWLTQLEVPEAEWSIDYFDKDRCVERIRLGAGIPDLPVEVLSIGKWQMNAVVGRHLISGRIILVGDAAHMFPPTGGLGANTGLQGMHNAIWKLALYLKGKAGRELLSTYETERRPFARWVADQSYHNRQQVWKLGAISRGETTVDEVGRAEVFQMTSRYGNHIGLELGSVYESTAVVPDGSTPPAVNDPFTDYIPSGVPGCRAPHVWIERDGERLSTLDLVSPEFSILAGAQGEAWRAIATAIGTEVGLDIQCHLVGTDVEDVEQTFGDRFGVSTTGAVLVRPDGFIAWRVAEMKPGAEEHLRSALLHILHPKAQAAMDRLAS</sequence>
<evidence type="ECO:0000259" key="4">
    <source>
        <dbReference type="Pfam" id="PF01494"/>
    </source>
</evidence>
<keyword evidence="3" id="KW-0274">FAD</keyword>
<dbReference type="Gene3D" id="3.30.9.10">
    <property type="entry name" value="D-Amino Acid Oxidase, subunit A, domain 2"/>
    <property type="match status" value="1"/>
</dbReference>
<evidence type="ECO:0000313" key="5">
    <source>
        <dbReference type="EMBL" id="QUS41002.1"/>
    </source>
</evidence>
<dbReference type="Pfam" id="PF21274">
    <property type="entry name" value="Rng_hyd_C"/>
    <property type="match status" value="1"/>
</dbReference>
<dbReference type="EMBL" id="CP036498">
    <property type="protein sequence ID" value="QUS41002.1"/>
    <property type="molecule type" value="Genomic_DNA"/>
</dbReference>
<accession>A0ABX8ACL2</accession>
<comment type="cofactor">
    <cofactor evidence="1">
        <name>FAD</name>
        <dbReference type="ChEBI" id="CHEBI:57692"/>
    </cofactor>
</comment>
<name>A0ABX8ACL2_9BRAD</name>
<dbReference type="PANTHER" id="PTHR43004">
    <property type="entry name" value="TRK SYSTEM POTASSIUM UPTAKE PROTEIN"/>
    <property type="match status" value="1"/>
</dbReference>
<dbReference type="Proteomes" id="UP000682843">
    <property type="component" value="Chromosome"/>
</dbReference>